<proteinExistence type="predicted"/>
<protein>
    <submittedName>
        <fullName evidence="1">Uncharacterized protein</fullName>
    </submittedName>
</protein>
<dbReference type="RefSeq" id="WP_013540436.1">
    <property type="nucleotide sequence ID" value="NC_014931.1"/>
</dbReference>
<evidence type="ECO:0000313" key="1">
    <source>
        <dbReference type="EMBL" id="ADU36198.1"/>
    </source>
</evidence>
<organism evidence="1 2">
    <name type="scientific">Variovorax paradoxus (strain EPS)</name>
    <dbReference type="NCBI Taxonomy" id="595537"/>
    <lineage>
        <taxon>Bacteria</taxon>
        <taxon>Pseudomonadati</taxon>
        <taxon>Pseudomonadota</taxon>
        <taxon>Betaproteobacteria</taxon>
        <taxon>Burkholderiales</taxon>
        <taxon>Comamonadaceae</taxon>
        <taxon>Variovorax</taxon>
    </lineage>
</organism>
<reference evidence="1 2" key="2">
    <citation type="journal article" date="2013" name="Genome Announc.">
        <title>Genome of the Root-Associated Plant Growth-Promoting Bacterium Variovorax paradoxus Strain EPS.</title>
        <authorList>
            <person name="Han J.I."/>
            <person name="Spain J.C."/>
            <person name="Leadbetter J.R."/>
            <person name="Ovchinnikova G."/>
            <person name="Goodwin L.A."/>
            <person name="Han C.S."/>
            <person name="Woyke T."/>
            <person name="Davenport K.W."/>
            <person name="Orwin P.M."/>
        </authorList>
    </citation>
    <scope>NUCLEOTIDE SEQUENCE [LARGE SCALE GENOMIC DNA]</scope>
    <source>
        <strain evidence="1 2">EPS</strain>
    </source>
</reference>
<gene>
    <name evidence="1" type="ordered locus">Varpa_1990</name>
</gene>
<dbReference type="Proteomes" id="UP000008917">
    <property type="component" value="Chromosome"/>
</dbReference>
<accession>E6V9R0</accession>
<dbReference type="KEGG" id="vpe:Varpa_1990"/>
<dbReference type="EMBL" id="CP002417">
    <property type="protein sequence ID" value="ADU36198.1"/>
    <property type="molecule type" value="Genomic_DNA"/>
</dbReference>
<name>E6V9R0_VARPE</name>
<evidence type="ECO:0000313" key="2">
    <source>
        <dbReference type="Proteomes" id="UP000008917"/>
    </source>
</evidence>
<reference evidence="2" key="1">
    <citation type="submission" date="2010-12" db="EMBL/GenBank/DDBJ databases">
        <title>Complete sequence of Variovorax paradoxus EPS.</title>
        <authorList>
            <consortium name="US DOE Joint Genome Institute"/>
            <person name="Lucas S."/>
            <person name="Copeland A."/>
            <person name="Lapidus A."/>
            <person name="Cheng J.-F."/>
            <person name="Goodwin L."/>
            <person name="Pitluck S."/>
            <person name="Teshima H."/>
            <person name="Detter J.C."/>
            <person name="Han C."/>
            <person name="Tapia R."/>
            <person name="Land M."/>
            <person name="Hauser L."/>
            <person name="Kyrpides N."/>
            <person name="Ivanova N."/>
            <person name="Ovchinnikova G."/>
            <person name="Orwin P."/>
            <person name="Han J.-I.G."/>
            <person name="Woyke T."/>
        </authorList>
    </citation>
    <scope>NUCLEOTIDE SEQUENCE [LARGE SCALE GENOMIC DNA]</scope>
    <source>
        <strain evidence="2">EPS</strain>
    </source>
</reference>
<dbReference type="AlphaFoldDB" id="E6V9R0"/>
<dbReference type="HOGENOM" id="CLU_151803_0_0_4"/>
<dbReference type="OrthoDB" id="8815114at2"/>
<dbReference type="STRING" id="595537.Varpa_1990"/>
<dbReference type="eggNOG" id="ENOG50344KM">
    <property type="taxonomic scope" value="Bacteria"/>
</dbReference>
<sequence length="104" mass="11796">MSTIDQDQEPAFARGIAGPLGKLTEDLKTKVDETTNEVFLRHCRLSNTDTATLLRDFIYLTCYGKTWRQMVAEKLIHDGERTDAMRKLTGPFEGPEFAQRGGHH</sequence>